<evidence type="ECO:0000313" key="1">
    <source>
        <dbReference type="EMBL" id="CAE7415722.1"/>
    </source>
</evidence>
<gene>
    <name evidence="1" type="ORF">SNAT2548_LOCUS22602</name>
</gene>
<reference evidence="1" key="1">
    <citation type="submission" date="2021-02" db="EMBL/GenBank/DDBJ databases">
        <authorList>
            <person name="Dougan E. K."/>
            <person name="Rhodes N."/>
            <person name="Thang M."/>
            <person name="Chan C."/>
        </authorList>
    </citation>
    <scope>NUCLEOTIDE SEQUENCE</scope>
</reference>
<keyword evidence="2" id="KW-1185">Reference proteome</keyword>
<dbReference type="AlphaFoldDB" id="A0A812R2E0"/>
<dbReference type="EMBL" id="CAJNDS010002294">
    <property type="protein sequence ID" value="CAE7415722.1"/>
    <property type="molecule type" value="Genomic_DNA"/>
</dbReference>
<dbReference type="Proteomes" id="UP000604046">
    <property type="component" value="Unassembled WGS sequence"/>
</dbReference>
<sequence>MTSTRAVKPSLPLSARDVRDVARRAQRLDHVAEMPEVVAAVLPQQLKFLNAQEKQQKQAEEVSAHDFFQRQDLHQKMRSLALSDHFDNFGKSRFQRLGLAFAAKQFLPNAVTPCSSLPAQAMQGPTSETGKPSAKAFILSQEALAQDFKRWSQHTREISDSIREEDRHKDADVKKRQVDILFAELPDLEELLPEVIPLETLQLEIDREKPVKPSFPRRWPAQSKKFRRTESLALTEIFKAWSFASWPLGGADLGMDRATFARFVLDVGLINQRNVPLFWGLSLFDSLSHDTRVCAKNELVPLAAPLLPVVKWSDLLAIVEALASQHFNASTSALRLKFIENIAEISRFRLPPYALKAFNITQTQLEFVIQGVKPDTNESEDEAKGHQDSVEAIRFLLSN</sequence>
<organism evidence="1 2">
    <name type="scientific">Symbiodinium natans</name>
    <dbReference type="NCBI Taxonomy" id="878477"/>
    <lineage>
        <taxon>Eukaryota</taxon>
        <taxon>Sar</taxon>
        <taxon>Alveolata</taxon>
        <taxon>Dinophyceae</taxon>
        <taxon>Suessiales</taxon>
        <taxon>Symbiodiniaceae</taxon>
        <taxon>Symbiodinium</taxon>
    </lineage>
</organism>
<name>A0A812R2E0_9DINO</name>
<comment type="caution">
    <text evidence="1">The sequence shown here is derived from an EMBL/GenBank/DDBJ whole genome shotgun (WGS) entry which is preliminary data.</text>
</comment>
<accession>A0A812R2E0</accession>
<dbReference type="OrthoDB" id="419634at2759"/>
<proteinExistence type="predicted"/>
<evidence type="ECO:0000313" key="2">
    <source>
        <dbReference type="Proteomes" id="UP000604046"/>
    </source>
</evidence>
<protein>
    <submittedName>
        <fullName evidence="1">Uncharacterized protein</fullName>
    </submittedName>
</protein>